<reference evidence="1" key="1">
    <citation type="submission" date="2020-01" db="EMBL/GenBank/DDBJ databases">
        <authorList>
            <person name="Meier V. D."/>
            <person name="Meier V D."/>
        </authorList>
    </citation>
    <scope>NUCLEOTIDE SEQUENCE</scope>
    <source>
        <strain evidence="1">HLG_WM_MAG_01</strain>
    </source>
</reference>
<protein>
    <recommendedName>
        <fullName evidence="2">Lipoprotein</fullName>
    </recommendedName>
</protein>
<sequence>MELIIIGINMVNKKVMLIIMLSLLIFGCSSATDMKVKYPFETLEIITSPKNSTMSIVVIKTGIKGGATVPFGYNFYFSKDDKNLNENNIFLSVRGLETYKINWTSENTIDINIDASRILMFQSEVVLLEENPVSDFYYVNNISFKKR</sequence>
<evidence type="ECO:0000313" key="1">
    <source>
        <dbReference type="EMBL" id="CAA6816968.1"/>
    </source>
</evidence>
<dbReference type="AlphaFoldDB" id="A0A6S6TKP0"/>
<name>A0A6S6TKP0_9BACT</name>
<accession>A0A6S6TKP0</accession>
<evidence type="ECO:0008006" key="2">
    <source>
        <dbReference type="Google" id="ProtNLM"/>
    </source>
</evidence>
<organism evidence="1">
    <name type="scientific">uncultured Sulfurovum sp</name>
    <dbReference type="NCBI Taxonomy" id="269237"/>
    <lineage>
        <taxon>Bacteria</taxon>
        <taxon>Pseudomonadati</taxon>
        <taxon>Campylobacterota</taxon>
        <taxon>Epsilonproteobacteria</taxon>
        <taxon>Campylobacterales</taxon>
        <taxon>Sulfurovaceae</taxon>
        <taxon>Sulfurovum</taxon>
        <taxon>environmental samples</taxon>
    </lineage>
</organism>
<gene>
    <name evidence="1" type="ORF">HELGO_WM15416</name>
</gene>
<proteinExistence type="predicted"/>
<dbReference type="EMBL" id="CACVAS010000097">
    <property type="protein sequence ID" value="CAA6816968.1"/>
    <property type="molecule type" value="Genomic_DNA"/>
</dbReference>